<dbReference type="EMBL" id="MU827471">
    <property type="protein sequence ID" value="KAJ7348757.1"/>
    <property type="molecule type" value="Genomic_DNA"/>
</dbReference>
<dbReference type="PANTHER" id="PTHR12840:SF1">
    <property type="entry name" value="NADH DEHYDROGENASE [UBIQUINONE] 1 BETA SUBCOMPLEX SUBUNIT 8, MITOCHONDRIAL"/>
    <property type="match status" value="1"/>
</dbReference>
<sequence length="197" mass="23243">MAAKGGLRLGQALLRRAVLRPQVLLGIRKDQREEKKWEAHDDHKRFPIPTPENDWKTFKRDWDDDGYALGDYPNLPDISYQRRQHVGWWDWQERRNFNEPVHPDEDAMNVWVWTEVDCNDRYTPHEALMHLAIAASIVAFIGYLSYLYDKLDRDPAIPRQYPFNNLYLERGGDPNKDPSEEVLDPKKRVIPNNVYGS</sequence>
<dbReference type="GO" id="GO:0005739">
    <property type="term" value="C:mitochondrion"/>
    <property type="evidence" value="ECO:0007669"/>
    <property type="project" value="InterPro"/>
</dbReference>
<dbReference type="Proteomes" id="UP001163046">
    <property type="component" value="Unassembled WGS sequence"/>
</dbReference>
<evidence type="ECO:0000256" key="1">
    <source>
        <dbReference type="SAM" id="Phobius"/>
    </source>
</evidence>
<proteinExistence type="predicted"/>
<dbReference type="OrthoDB" id="2014058at2759"/>
<evidence type="ECO:0000313" key="2">
    <source>
        <dbReference type="EMBL" id="KAJ7348757.1"/>
    </source>
</evidence>
<gene>
    <name evidence="2" type="primary">NDUFB8_2</name>
    <name evidence="2" type="ORF">OS493_039254</name>
</gene>
<organism evidence="2 3">
    <name type="scientific">Desmophyllum pertusum</name>
    <dbReference type="NCBI Taxonomy" id="174260"/>
    <lineage>
        <taxon>Eukaryota</taxon>
        <taxon>Metazoa</taxon>
        <taxon>Cnidaria</taxon>
        <taxon>Anthozoa</taxon>
        <taxon>Hexacorallia</taxon>
        <taxon>Scleractinia</taxon>
        <taxon>Caryophylliina</taxon>
        <taxon>Caryophylliidae</taxon>
        <taxon>Desmophyllum</taxon>
    </lineage>
</organism>
<accession>A0A9W9YH89</accession>
<keyword evidence="1" id="KW-0472">Membrane</keyword>
<evidence type="ECO:0000313" key="3">
    <source>
        <dbReference type="Proteomes" id="UP001163046"/>
    </source>
</evidence>
<keyword evidence="3" id="KW-1185">Reference proteome</keyword>
<dbReference type="AlphaFoldDB" id="A0A9W9YH89"/>
<dbReference type="Pfam" id="PF05821">
    <property type="entry name" value="NDUF_B8"/>
    <property type="match status" value="1"/>
</dbReference>
<dbReference type="PANTHER" id="PTHR12840">
    <property type="entry name" value="NADH-UBIQUINONE OXIDOREDUCTASE ASHI SUBUNIT"/>
    <property type="match status" value="1"/>
</dbReference>
<keyword evidence="1" id="KW-1133">Transmembrane helix</keyword>
<keyword evidence="1" id="KW-0812">Transmembrane</keyword>
<comment type="caution">
    <text evidence="2">The sequence shown here is derived from an EMBL/GenBank/DDBJ whole genome shotgun (WGS) entry which is preliminary data.</text>
</comment>
<protein>
    <submittedName>
        <fullName evidence="2">NADH dehydrogenase 1 beta subcomplex subunit 8 ndufb8</fullName>
    </submittedName>
</protein>
<feature type="transmembrane region" description="Helical" evidence="1">
    <location>
        <begin position="127"/>
        <end position="148"/>
    </location>
</feature>
<name>A0A9W9YH89_9CNID</name>
<reference evidence="2" key="1">
    <citation type="submission" date="2023-01" db="EMBL/GenBank/DDBJ databases">
        <title>Genome assembly of the deep-sea coral Lophelia pertusa.</title>
        <authorList>
            <person name="Herrera S."/>
            <person name="Cordes E."/>
        </authorList>
    </citation>
    <scope>NUCLEOTIDE SEQUENCE</scope>
    <source>
        <strain evidence="2">USNM1676648</strain>
        <tissue evidence="2">Polyp</tissue>
    </source>
</reference>
<dbReference type="InterPro" id="IPR008699">
    <property type="entry name" value="NDUFB8"/>
</dbReference>